<dbReference type="AlphaFoldDB" id="A0A1T4YFJ1"/>
<dbReference type="STRING" id="48467.SAMN02745166_03121"/>
<sequence length="345" mass="38674">MGMPLREFLPNSSNPDPSLSVNTIPASVSLDLDNQWAYMKTQGVDGWQDFPSYLDVAVPRILDTMKRAGLRITFFVVGKDATLQKNHEVLRSITAAGHEVANHSHMHEPWLHLYSPEELLADFENAEAAIESATGQRPVGFRGPGFSTSPQVREMLIQRGYHYDASLFPTVMAPVARAYFFFTSKLPPEEKARRKGLYGSFSSAFSPLMPYQIQPGLLEMPVTTMPIFRTPVHLSYLLFLAQYSMPLARLYWNMHISLCRMTHVAPSLLLHPTDFLDVNDVPELGFFPAMQIPAAKKIELVRHTLSSLRSVWGTATMGQIAHQLTTHNTDPNCPVSSLNLHPTRS</sequence>
<feature type="domain" description="NodB homology" evidence="1">
    <location>
        <begin position="40"/>
        <end position="172"/>
    </location>
</feature>
<keyword evidence="3" id="KW-1185">Reference proteome</keyword>
<dbReference type="PANTHER" id="PTHR47561:SF1">
    <property type="entry name" value="POLYSACCHARIDE DEACETYLASE FAMILY PROTEIN (AFU_ORTHOLOGUE AFUA_6G05030)"/>
    <property type="match status" value="1"/>
</dbReference>
<dbReference type="EMBL" id="FUYE01000010">
    <property type="protein sequence ID" value="SKB00328.1"/>
    <property type="molecule type" value="Genomic_DNA"/>
</dbReference>
<dbReference type="InterPro" id="IPR011330">
    <property type="entry name" value="Glyco_hydro/deAcase_b/a-brl"/>
</dbReference>
<dbReference type="CDD" id="cd10940">
    <property type="entry name" value="CE4_PuuE_HpPgdA_like_1"/>
    <property type="match status" value="1"/>
</dbReference>
<dbReference type="Pfam" id="PF01522">
    <property type="entry name" value="Polysacc_deac_1"/>
    <property type="match status" value="1"/>
</dbReference>
<gene>
    <name evidence="2" type="ORF">SAMN02745166_03121</name>
</gene>
<dbReference type="PANTHER" id="PTHR47561">
    <property type="entry name" value="POLYSACCHARIDE DEACETYLASE FAMILY PROTEIN (AFU_ORTHOLOGUE AFUA_6G05030)"/>
    <property type="match status" value="1"/>
</dbReference>
<dbReference type="GO" id="GO:0016810">
    <property type="term" value="F:hydrolase activity, acting on carbon-nitrogen (but not peptide) bonds"/>
    <property type="evidence" value="ECO:0007669"/>
    <property type="project" value="InterPro"/>
</dbReference>
<dbReference type="PROSITE" id="PS51677">
    <property type="entry name" value="NODB"/>
    <property type="match status" value="1"/>
</dbReference>
<dbReference type="Gene3D" id="3.20.20.370">
    <property type="entry name" value="Glycoside hydrolase/deacetylase"/>
    <property type="match status" value="1"/>
</dbReference>
<evidence type="ECO:0000313" key="2">
    <source>
        <dbReference type="EMBL" id="SKB00328.1"/>
    </source>
</evidence>
<dbReference type="InterPro" id="IPR002509">
    <property type="entry name" value="NODB_dom"/>
</dbReference>
<dbReference type="GO" id="GO:0005975">
    <property type="term" value="P:carbohydrate metabolic process"/>
    <property type="evidence" value="ECO:0007669"/>
    <property type="project" value="InterPro"/>
</dbReference>
<dbReference type="Proteomes" id="UP000190774">
    <property type="component" value="Unassembled WGS sequence"/>
</dbReference>
<evidence type="ECO:0000259" key="1">
    <source>
        <dbReference type="PROSITE" id="PS51677"/>
    </source>
</evidence>
<reference evidence="3" key="1">
    <citation type="submission" date="2017-02" db="EMBL/GenBank/DDBJ databases">
        <authorList>
            <person name="Varghese N."/>
            <person name="Submissions S."/>
        </authorList>
    </citation>
    <scope>NUCLEOTIDE SEQUENCE [LARGE SCALE GENOMIC DNA]</scope>
    <source>
        <strain evidence="3">ATCC 700200</strain>
    </source>
</reference>
<protein>
    <submittedName>
        <fullName evidence="2">Polysaccharide deacetylase</fullName>
    </submittedName>
</protein>
<accession>A0A1T4YFJ1</accession>
<evidence type="ECO:0000313" key="3">
    <source>
        <dbReference type="Proteomes" id="UP000190774"/>
    </source>
</evidence>
<proteinExistence type="predicted"/>
<dbReference type="SUPFAM" id="SSF88713">
    <property type="entry name" value="Glycoside hydrolase/deacetylase"/>
    <property type="match status" value="1"/>
</dbReference>
<organism evidence="2 3">
    <name type="scientific">Prosthecobacter debontii</name>
    <dbReference type="NCBI Taxonomy" id="48467"/>
    <lineage>
        <taxon>Bacteria</taxon>
        <taxon>Pseudomonadati</taxon>
        <taxon>Verrucomicrobiota</taxon>
        <taxon>Verrucomicrobiia</taxon>
        <taxon>Verrucomicrobiales</taxon>
        <taxon>Verrucomicrobiaceae</taxon>
        <taxon>Prosthecobacter</taxon>
    </lineage>
</organism>
<name>A0A1T4YFJ1_9BACT</name>